<proteinExistence type="predicted"/>
<reference evidence="1 2" key="2">
    <citation type="submission" date="2018-11" db="EMBL/GenBank/DDBJ databases">
        <authorList>
            <consortium name="Pathogen Informatics"/>
        </authorList>
    </citation>
    <scope>NUCLEOTIDE SEQUENCE [LARGE SCALE GENOMIC DNA]</scope>
</reference>
<gene>
    <name evidence="1" type="ORF">BTMF_LOCUS724</name>
</gene>
<dbReference type="Proteomes" id="UP000280834">
    <property type="component" value="Unassembled WGS sequence"/>
</dbReference>
<dbReference type="EMBL" id="UZAG01000449">
    <property type="protein sequence ID" value="VDO08464.1"/>
    <property type="molecule type" value="Genomic_DNA"/>
</dbReference>
<evidence type="ECO:0000313" key="3">
    <source>
        <dbReference type="WBParaSite" id="BTMF_0000138201-mRNA-1"/>
    </source>
</evidence>
<dbReference type="AlphaFoldDB" id="A0A0R3Q4Z2"/>
<keyword evidence="2" id="KW-1185">Reference proteome</keyword>
<protein>
    <submittedName>
        <fullName evidence="3">Lipoprotein</fullName>
    </submittedName>
</protein>
<evidence type="ECO:0000313" key="2">
    <source>
        <dbReference type="Proteomes" id="UP000280834"/>
    </source>
</evidence>
<evidence type="ECO:0000313" key="1">
    <source>
        <dbReference type="EMBL" id="VDO08464.1"/>
    </source>
</evidence>
<accession>A0A0R3Q4Z2</accession>
<dbReference type="PROSITE" id="PS51257">
    <property type="entry name" value="PROKAR_LIPOPROTEIN"/>
    <property type="match status" value="1"/>
</dbReference>
<organism evidence="3">
    <name type="scientific">Brugia timori</name>
    <dbReference type="NCBI Taxonomy" id="42155"/>
    <lineage>
        <taxon>Eukaryota</taxon>
        <taxon>Metazoa</taxon>
        <taxon>Ecdysozoa</taxon>
        <taxon>Nematoda</taxon>
        <taxon>Chromadorea</taxon>
        <taxon>Rhabditida</taxon>
        <taxon>Spirurina</taxon>
        <taxon>Spiruromorpha</taxon>
        <taxon>Filarioidea</taxon>
        <taxon>Onchocercidae</taxon>
        <taxon>Brugia</taxon>
    </lineage>
</organism>
<sequence length="48" mass="5207">MRIPNIQKIVQNLLIYITFSCGCTVVDIVKVTIGPTITGLSIKAEGNM</sequence>
<dbReference type="WBParaSite" id="BTMF_0000138201-mRNA-1">
    <property type="protein sequence ID" value="BTMF_0000138201-mRNA-1"/>
    <property type="gene ID" value="BTMF_0000138201"/>
</dbReference>
<reference evidence="3" key="1">
    <citation type="submission" date="2017-02" db="UniProtKB">
        <authorList>
            <consortium name="WormBaseParasite"/>
        </authorList>
    </citation>
    <scope>IDENTIFICATION</scope>
</reference>
<name>A0A0R3Q4Z2_9BILA</name>